<dbReference type="CDD" id="cd07713">
    <property type="entry name" value="DHPS-like_MBL-fold"/>
    <property type="match status" value="1"/>
</dbReference>
<dbReference type="PANTHER" id="PTHR13754">
    <property type="entry name" value="METALLO-BETA-LACTAMASE SUPERFAMILY PROTEIN"/>
    <property type="match status" value="1"/>
</dbReference>
<proteinExistence type="predicted"/>
<gene>
    <name evidence="2" type="ordered locus">Cphamn1_1080</name>
</gene>
<protein>
    <submittedName>
        <fullName evidence="2">Beta-lactamase domain protein</fullName>
    </submittedName>
</protein>
<dbReference type="InterPro" id="IPR041712">
    <property type="entry name" value="DHPS-like_MBL-fold"/>
</dbReference>
<dbReference type="SMART" id="SM00849">
    <property type="entry name" value="Lactamase_B"/>
    <property type="match status" value="1"/>
</dbReference>
<dbReference type="SUPFAM" id="SSF56281">
    <property type="entry name" value="Metallo-hydrolase/oxidoreductase"/>
    <property type="match status" value="1"/>
</dbReference>
<dbReference type="PANTHER" id="PTHR13754:SF13">
    <property type="entry name" value="METALLO-BETA-LACTAMASE SUPERFAMILY PROTEIN (AFU_ORTHOLOGUE AFUA_3G07630)"/>
    <property type="match status" value="1"/>
</dbReference>
<organism evidence="2">
    <name type="scientific">Chlorobium phaeobacteroides (strain BS1)</name>
    <dbReference type="NCBI Taxonomy" id="331678"/>
    <lineage>
        <taxon>Bacteria</taxon>
        <taxon>Pseudomonadati</taxon>
        <taxon>Chlorobiota</taxon>
        <taxon>Chlorobiia</taxon>
        <taxon>Chlorobiales</taxon>
        <taxon>Chlorobiaceae</taxon>
        <taxon>Chlorobium/Pelodictyon group</taxon>
        <taxon>Chlorobium</taxon>
    </lineage>
</organism>
<sequence length="284" mass="30443">MSTAMTGSTLSLTILSDNNAAECCTAEHGFAMLVDTGSCVILFDTGKEDVLLPNATSLGVDLTSVELLVLSHGHYDHTGGICDLLSLAPEASVYLHPAALQNRYSIRQGTAKTTSMPENAVTLLSSLPESRMNFIEQPRVLPCGVGITGPVPRQTDFEDVGGPFYLDTEGAMPDPIKDDLSLWFDTRDGLVILAGCCHSGIVNTLHYVTELTGSSRIAALIGGFHLSTASPERLSRTVEELNAFDIGRIIPCHCTGENAALYFRHNLHCPVESGYAGMKLEFPL</sequence>
<dbReference type="InterPro" id="IPR001279">
    <property type="entry name" value="Metallo-B-lactamas"/>
</dbReference>
<accession>B3EQI5</accession>
<evidence type="ECO:0000313" key="2">
    <source>
        <dbReference type="EMBL" id="ACE04018.1"/>
    </source>
</evidence>
<dbReference type="Gene3D" id="3.60.15.10">
    <property type="entry name" value="Ribonuclease Z/Hydroxyacylglutathione hydrolase-like"/>
    <property type="match status" value="1"/>
</dbReference>
<dbReference type="EMBL" id="CP001101">
    <property type="protein sequence ID" value="ACE04018.1"/>
    <property type="molecule type" value="Genomic_DNA"/>
</dbReference>
<dbReference type="STRING" id="331678.Cphamn1_1080"/>
<dbReference type="HOGENOM" id="CLU_036012_0_0_10"/>
<reference evidence="2" key="1">
    <citation type="submission" date="2008-06" db="EMBL/GenBank/DDBJ databases">
        <title>Complete sequence of Chlorobium phaeobacteroides BS1.</title>
        <authorList>
            <consortium name="US DOE Joint Genome Institute"/>
            <person name="Lucas S."/>
            <person name="Copeland A."/>
            <person name="Lapidus A."/>
            <person name="Glavina del Rio T."/>
            <person name="Dalin E."/>
            <person name="Tice H."/>
            <person name="Bruce D."/>
            <person name="Goodwin L."/>
            <person name="Pitluck S."/>
            <person name="Schmutz J."/>
            <person name="Larimer F."/>
            <person name="Land M."/>
            <person name="Hauser L."/>
            <person name="Kyrpides N."/>
            <person name="Ovchinnikova G."/>
            <person name="Li T."/>
            <person name="Liu Z."/>
            <person name="Zhao F."/>
            <person name="Overmann J."/>
            <person name="Bryant D.A."/>
            <person name="Richardson P."/>
        </authorList>
    </citation>
    <scope>NUCLEOTIDE SEQUENCE [LARGE SCALE GENOMIC DNA]</scope>
    <source>
        <strain evidence="2">BS1</strain>
    </source>
</reference>
<feature type="domain" description="Metallo-beta-lactamase" evidence="1">
    <location>
        <begin position="28"/>
        <end position="253"/>
    </location>
</feature>
<dbReference type="InterPro" id="IPR036866">
    <property type="entry name" value="RibonucZ/Hydroxyglut_hydro"/>
</dbReference>
<evidence type="ECO:0000259" key="1">
    <source>
        <dbReference type="SMART" id="SM00849"/>
    </source>
</evidence>
<dbReference type="Pfam" id="PF00753">
    <property type="entry name" value="Lactamase_B"/>
    <property type="match status" value="1"/>
</dbReference>
<name>B3EQI5_CHLPB</name>
<dbReference type="GO" id="GO:0016740">
    <property type="term" value="F:transferase activity"/>
    <property type="evidence" value="ECO:0007669"/>
    <property type="project" value="TreeGrafter"/>
</dbReference>
<dbReference type="InterPro" id="IPR052926">
    <property type="entry name" value="Metallo-beta-lactamase_dom"/>
</dbReference>
<dbReference type="KEGG" id="cpb:Cphamn1_1080"/>
<dbReference type="AlphaFoldDB" id="B3EQI5"/>
<dbReference type="eggNOG" id="COG1237">
    <property type="taxonomic scope" value="Bacteria"/>
</dbReference>